<evidence type="ECO:0000256" key="1">
    <source>
        <dbReference type="ARBA" id="ARBA00006658"/>
    </source>
</evidence>
<evidence type="ECO:0008006" key="5">
    <source>
        <dbReference type="Google" id="ProtNLM"/>
    </source>
</evidence>
<protein>
    <recommendedName>
        <fullName evidence="5">TIP41-like protein</fullName>
    </recommendedName>
</protein>
<proteinExistence type="inferred from homology"/>
<name>A0AAW1TEF8_9CHLO</name>
<feature type="compositionally biased region" description="Low complexity" evidence="2">
    <location>
        <begin position="120"/>
        <end position="129"/>
    </location>
</feature>
<comment type="caution">
    <text evidence="3">The sequence shown here is derived from an EMBL/GenBank/DDBJ whole genome shotgun (WGS) entry which is preliminary data.</text>
</comment>
<evidence type="ECO:0000313" key="3">
    <source>
        <dbReference type="EMBL" id="KAK9867955.1"/>
    </source>
</evidence>
<dbReference type="AlphaFoldDB" id="A0AAW1TEF8"/>
<comment type="similarity">
    <text evidence="1">Belongs to the TIP41 family.</text>
</comment>
<keyword evidence="4" id="KW-1185">Reference proteome</keyword>
<gene>
    <name evidence="3" type="ORF">WJX84_002593</name>
</gene>
<dbReference type="Proteomes" id="UP001485043">
    <property type="component" value="Unassembled WGS sequence"/>
</dbReference>
<dbReference type="PANTHER" id="PTHR21021:SF16">
    <property type="entry name" value="TIP41-LIKE PROTEIN"/>
    <property type="match status" value="1"/>
</dbReference>
<evidence type="ECO:0000256" key="2">
    <source>
        <dbReference type="SAM" id="MobiDB-lite"/>
    </source>
</evidence>
<dbReference type="GO" id="GO:0031929">
    <property type="term" value="P:TOR signaling"/>
    <property type="evidence" value="ECO:0007669"/>
    <property type="project" value="TreeGrafter"/>
</dbReference>
<dbReference type="InterPro" id="IPR007303">
    <property type="entry name" value="TIP41-like"/>
</dbReference>
<reference evidence="3 4" key="1">
    <citation type="journal article" date="2024" name="Nat. Commun.">
        <title>Phylogenomics reveals the evolutionary origins of lichenization in chlorophyte algae.</title>
        <authorList>
            <person name="Puginier C."/>
            <person name="Libourel C."/>
            <person name="Otte J."/>
            <person name="Skaloud P."/>
            <person name="Haon M."/>
            <person name="Grisel S."/>
            <person name="Petersen M."/>
            <person name="Berrin J.G."/>
            <person name="Delaux P.M."/>
            <person name="Dal Grande F."/>
            <person name="Keller J."/>
        </authorList>
    </citation>
    <scope>NUCLEOTIDE SEQUENCE [LARGE SCALE GENOMIC DNA]</scope>
    <source>
        <strain evidence="3 4">SAG 2523</strain>
    </source>
</reference>
<dbReference type="GO" id="GO:0005829">
    <property type="term" value="C:cytosol"/>
    <property type="evidence" value="ECO:0007669"/>
    <property type="project" value="TreeGrafter"/>
</dbReference>
<accession>A0AAW1TEF8</accession>
<dbReference type="EMBL" id="JALJOV010000053">
    <property type="protein sequence ID" value="KAK9867955.1"/>
    <property type="molecule type" value="Genomic_DNA"/>
</dbReference>
<evidence type="ECO:0000313" key="4">
    <source>
        <dbReference type="Proteomes" id="UP001485043"/>
    </source>
</evidence>
<dbReference type="PANTHER" id="PTHR21021">
    <property type="entry name" value="GAF/PUTATIVE CYTOSKELETAL PROTEIN"/>
    <property type="match status" value="1"/>
</dbReference>
<dbReference type="InterPro" id="IPR051330">
    <property type="entry name" value="Phosphatase_reg/MetRdx"/>
</dbReference>
<sequence>MTSSEDPALVHCGWKVEAFTRPITSDKDMDVIKAQLQVMSLPEQLFGGNSLQLRHAEHDLKLSFSAFPALAEWQQESLPPLQVSSAEQWSQSRELDIKTHQPLRFEYDWTFTTPYRGTLSSSAPDASSSGQGRLGWKESSQRIDKGMLMSRDPILFYAEVPLYVSELDDNGASQLSVKVRVMPKCWFTLLRFWLRVDQTLVRLRETRFFCNTSLPETEACIIRETTHSEGTFAELQAAGAPPEGPAYADADSAAAALQAVAPIGLKLLQIEKLLLHHPTG</sequence>
<dbReference type="Pfam" id="PF04176">
    <property type="entry name" value="TIP41"/>
    <property type="match status" value="1"/>
</dbReference>
<organism evidence="3 4">
    <name type="scientific">Apatococcus fuscideae</name>
    <dbReference type="NCBI Taxonomy" id="2026836"/>
    <lineage>
        <taxon>Eukaryota</taxon>
        <taxon>Viridiplantae</taxon>
        <taxon>Chlorophyta</taxon>
        <taxon>core chlorophytes</taxon>
        <taxon>Trebouxiophyceae</taxon>
        <taxon>Chlorellales</taxon>
        <taxon>Chlorellaceae</taxon>
        <taxon>Apatococcus</taxon>
    </lineage>
</organism>
<feature type="region of interest" description="Disordered" evidence="2">
    <location>
        <begin position="119"/>
        <end position="138"/>
    </location>
</feature>